<dbReference type="GO" id="GO:0020037">
    <property type="term" value="F:heme binding"/>
    <property type="evidence" value="ECO:0007669"/>
    <property type="project" value="TreeGrafter"/>
</dbReference>
<evidence type="ECO:0000256" key="13">
    <source>
        <dbReference type="SAM" id="Phobius"/>
    </source>
</evidence>
<dbReference type="GO" id="GO:0046872">
    <property type="term" value="F:metal ion binding"/>
    <property type="evidence" value="ECO:0007669"/>
    <property type="project" value="UniProtKB-KW"/>
</dbReference>
<accession>A0A2S9JYL4</accession>
<name>A0A2S9JYL4_9HYPH</name>
<evidence type="ECO:0000256" key="2">
    <source>
        <dbReference type="ARBA" id="ARBA00004651"/>
    </source>
</evidence>
<dbReference type="GO" id="GO:0005886">
    <property type="term" value="C:plasma membrane"/>
    <property type="evidence" value="ECO:0007669"/>
    <property type="project" value="UniProtKB-SubCell"/>
</dbReference>
<keyword evidence="5" id="KW-0349">Heme</keyword>
<evidence type="ECO:0000256" key="5">
    <source>
        <dbReference type="ARBA" id="ARBA00022617"/>
    </source>
</evidence>
<evidence type="ECO:0000256" key="6">
    <source>
        <dbReference type="ARBA" id="ARBA00022692"/>
    </source>
</evidence>
<comment type="subcellular location">
    <subcellularLocation>
        <location evidence="2">Cell membrane</location>
        <topology evidence="2">Multi-pass membrane protein</topology>
    </subcellularLocation>
</comment>
<feature type="transmembrane region" description="Helical" evidence="13">
    <location>
        <begin position="47"/>
        <end position="67"/>
    </location>
</feature>
<dbReference type="InterPro" id="IPR011577">
    <property type="entry name" value="Cyt_b561_bac/Ni-Hgenase"/>
</dbReference>
<dbReference type="OrthoDB" id="1247465at2"/>
<comment type="similarity">
    <text evidence="12">Belongs to the cytochrome b561 family.</text>
</comment>
<evidence type="ECO:0000256" key="10">
    <source>
        <dbReference type="ARBA" id="ARBA00023004"/>
    </source>
</evidence>
<dbReference type="InterPro" id="IPR052168">
    <property type="entry name" value="Cytochrome_b561_oxidase"/>
</dbReference>
<evidence type="ECO:0000313" key="16">
    <source>
        <dbReference type="Proteomes" id="UP000238563"/>
    </source>
</evidence>
<dbReference type="Gene3D" id="1.20.950.20">
    <property type="entry name" value="Transmembrane di-heme cytochromes, Chain C"/>
    <property type="match status" value="1"/>
</dbReference>
<dbReference type="RefSeq" id="WP_105732667.1">
    <property type="nucleotide sequence ID" value="NZ_PVBT01000001.1"/>
</dbReference>
<reference evidence="15 16" key="1">
    <citation type="submission" date="2018-02" db="EMBL/GenBank/DDBJ databases">
        <title>The draft genome of Phyllobacterium myrsinacearum DSM5892.</title>
        <authorList>
            <person name="Li L."/>
            <person name="Liu L."/>
            <person name="Zhang X."/>
            <person name="Wang T."/>
        </authorList>
    </citation>
    <scope>NUCLEOTIDE SEQUENCE [LARGE SCALE GENOMIC DNA]</scope>
    <source>
        <strain evidence="15 16">DSM 5892</strain>
    </source>
</reference>
<dbReference type="Pfam" id="PF01292">
    <property type="entry name" value="Ni_hydr_CYTB"/>
    <property type="match status" value="1"/>
</dbReference>
<feature type="transmembrane region" description="Helical" evidence="13">
    <location>
        <begin position="12"/>
        <end position="35"/>
    </location>
</feature>
<dbReference type="PANTHER" id="PTHR30529:SF1">
    <property type="entry name" value="CYTOCHROME B561 HOMOLOG 2"/>
    <property type="match status" value="1"/>
</dbReference>
<keyword evidence="3" id="KW-0813">Transport</keyword>
<protein>
    <submittedName>
        <fullName evidence="15">Cytochrome b</fullName>
    </submittedName>
</protein>
<keyword evidence="6 13" id="KW-0812">Transmembrane</keyword>
<evidence type="ECO:0000256" key="7">
    <source>
        <dbReference type="ARBA" id="ARBA00022723"/>
    </source>
</evidence>
<keyword evidence="7" id="KW-0479">Metal-binding</keyword>
<dbReference type="AlphaFoldDB" id="A0A2S9JYL4"/>
<dbReference type="PANTHER" id="PTHR30529">
    <property type="entry name" value="CYTOCHROME B561"/>
    <property type="match status" value="1"/>
</dbReference>
<feature type="transmembrane region" description="Helical" evidence="13">
    <location>
        <begin position="148"/>
        <end position="170"/>
    </location>
</feature>
<keyword evidence="4" id="KW-1003">Cell membrane</keyword>
<comment type="caution">
    <text evidence="15">The sequence shown here is derived from an EMBL/GenBank/DDBJ whole genome shotgun (WGS) entry which is preliminary data.</text>
</comment>
<evidence type="ECO:0000256" key="9">
    <source>
        <dbReference type="ARBA" id="ARBA00022989"/>
    </source>
</evidence>
<keyword evidence="8" id="KW-0249">Electron transport</keyword>
<keyword evidence="10" id="KW-0408">Iron</keyword>
<evidence type="ECO:0000313" key="15">
    <source>
        <dbReference type="EMBL" id="PRD58427.1"/>
    </source>
</evidence>
<sequence length="204" mass="22960">MLRNDAESYGVVTILFHWIIAVIFLGQILLGYLMVRTGNYALQFSLFQWHKSLGFLILLLSGLRLLWRMVNPRPRMPDGISRIERAAAHAAHGFLYLALFVIPLTGWAVASSSPLQIPTYAFNLVVIPPLPLAISDQAEAFWTMSHAWLAYLSAIVATAHILAALHHHFWKRDAVLLRMLGARRPAPVRPHADPLRIANKDTRS</sequence>
<keyword evidence="9 13" id="KW-1133">Transmembrane helix</keyword>
<evidence type="ECO:0000259" key="14">
    <source>
        <dbReference type="Pfam" id="PF01292"/>
    </source>
</evidence>
<feature type="transmembrane region" description="Helical" evidence="13">
    <location>
        <begin position="88"/>
        <end position="110"/>
    </location>
</feature>
<feature type="domain" description="Cytochrome b561 bacterial/Ni-hydrogenase" evidence="14">
    <location>
        <begin position="9"/>
        <end position="181"/>
    </location>
</feature>
<evidence type="ECO:0000256" key="11">
    <source>
        <dbReference type="ARBA" id="ARBA00023136"/>
    </source>
</evidence>
<evidence type="ECO:0000256" key="12">
    <source>
        <dbReference type="ARBA" id="ARBA00037975"/>
    </source>
</evidence>
<comment type="cofactor">
    <cofactor evidence="1">
        <name>heme b</name>
        <dbReference type="ChEBI" id="CHEBI:60344"/>
    </cofactor>
</comment>
<dbReference type="InterPro" id="IPR016174">
    <property type="entry name" value="Di-haem_cyt_TM"/>
</dbReference>
<evidence type="ECO:0000256" key="8">
    <source>
        <dbReference type="ARBA" id="ARBA00022982"/>
    </source>
</evidence>
<dbReference type="GO" id="GO:0009055">
    <property type="term" value="F:electron transfer activity"/>
    <property type="evidence" value="ECO:0007669"/>
    <property type="project" value="InterPro"/>
</dbReference>
<gene>
    <name evidence="15" type="ORF">C5750_04760</name>
</gene>
<evidence type="ECO:0000256" key="3">
    <source>
        <dbReference type="ARBA" id="ARBA00022448"/>
    </source>
</evidence>
<organism evidence="15 16">
    <name type="scientific">Phyllobacterium myrsinacearum</name>
    <dbReference type="NCBI Taxonomy" id="28101"/>
    <lineage>
        <taxon>Bacteria</taxon>
        <taxon>Pseudomonadati</taxon>
        <taxon>Pseudomonadota</taxon>
        <taxon>Alphaproteobacteria</taxon>
        <taxon>Hyphomicrobiales</taxon>
        <taxon>Phyllobacteriaceae</taxon>
        <taxon>Phyllobacterium</taxon>
    </lineage>
</organism>
<dbReference type="Proteomes" id="UP000238563">
    <property type="component" value="Unassembled WGS sequence"/>
</dbReference>
<proteinExistence type="inferred from homology"/>
<evidence type="ECO:0000256" key="4">
    <source>
        <dbReference type="ARBA" id="ARBA00022475"/>
    </source>
</evidence>
<dbReference type="EMBL" id="PVBT01000001">
    <property type="protein sequence ID" value="PRD58427.1"/>
    <property type="molecule type" value="Genomic_DNA"/>
</dbReference>
<evidence type="ECO:0000256" key="1">
    <source>
        <dbReference type="ARBA" id="ARBA00001970"/>
    </source>
</evidence>
<dbReference type="SUPFAM" id="SSF81342">
    <property type="entry name" value="Transmembrane di-heme cytochromes"/>
    <property type="match status" value="1"/>
</dbReference>
<dbReference type="GO" id="GO:0022904">
    <property type="term" value="P:respiratory electron transport chain"/>
    <property type="evidence" value="ECO:0007669"/>
    <property type="project" value="InterPro"/>
</dbReference>
<keyword evidence="11 13" id="KW-0472">Membrane</keyword>
<keyword evidence="16" id="KW-1185">Reference proteome</keyword>